<evidence type="ECO:0000256" key="3">
    <source>
        <dbReference type="ARBA" id="ARBA00022525"/>
    </source>
</evidence>
<dbReference type="Pfam" id="PF23344">
    <property type="entry name" value="ZP-N"/>
    <property type="match status" value="1"/>
</dbReference>
<evidence type="ECO:0000256" key="2">
    <source>
        <dbReference type="ARBA" id="ARBA00022475"/>
    </source>
</evidence>
<protein>
    <recommendedName>
        <fullName evidence="15">Zona pellucida sperm-binding protein 4</fullName>
    </recommendedName>
    <alternativeName>
        <fullName evidence="17">Zona pellucida glycoprotein 4</fullName>
    </alternativeName>
    <alternativeName>
        <fullName evidence="16">Zona pellucida protein B</fullName>
    </alternativeName>
</protein>
<evidence type="ECO:0000256" key="15">
    <source>
        <dbReference type="ARBA" id="ARBA00040238"/>
    </source>
</evidence>
<dbReference type="InterPro" id="IPR055355">
    <property type="entry name" value="ZP-C"/>
</dbReference>
<dbReference type="GO" id="GO:0005886">
    <property type="term" value="C:plasma membrane"/>
    <property type="evidence" value="ECO:0007669"/>
    <property type="project" value="UniProtKB-SubCell"/>
</dbReference>
<feature type="region of interest" description="Disordered" evidence="19">
    <location>
        <begin position="478"/>
        <end position="499"/>
    </location>
</feature>
<evidence type="ECO:0000256" key="9">
    <source>
        <dbReference type="ARBA" id="ARBA00023136"/>
    </source>
</evidence>
<dbReference type="Gene3D" id="2.60.40.3210">
    <property type="entry name" value="Zona pellucida, ZP-N domain"/>
    <property type="match status" value="1"/>
</dbReference>
<evidence type="ECO:0000256" key="12">
    <source>
        <dbReference type="ARBA" id="ARBA00023279"/>
    </source>
</evidence>
<dbReference type="SMART" id="SM00018">
    <property type="entry name" value="PD"/>
    <property type="match status" value="1"/>
</dbReference>
<dbReference type="GO" id="GO:0035804">
    <property type="term" value="F:structural constituent of egg coat"/>
    <property type="evidence" value="ECO:0007669"/>
    <property type="project" value="TreeGrafter"/>
</dbReference>
<evidence type="ECO:0000256" key="14">
    <source>
        <dbReference type="ARBA" id="ARBA00037545"/>
    </source>
</evidence>
<keyword evidence="23" id="KW-1185">Reference proteome</keyword>
<feature type="domain" description="P-type" evidence="21">
    <location>
        <begin position="143"/>
        <end position="186"/>
    </location>
</feature>
<dbReference type="InterPro" id="IPR042235">
    <property type="entry name" value="ZP-C_dom"/>
</dbReference>
<dbReference type="Gene3D" id="2.60.40.4100">
    <property type="entry name" value="Zona pellucida, ZP-C domain"/>
    <property type="match status" value="1"/>
</dbReference>
<keyword evidence="10 18" id="KW-1015">Disulfide bond</keyword>
<evidence type="ECO:0000259" key="20">
    <source>
        <dbReference type="PROSITE" id="PS51034"/>
    </source>
</evidence>
<dbReference type="GO" id="GO:0060468">
    <property type="term" value="P:prevention of polyspermy"/>
    <property type="evidence" value="ECO:0007669"/>
    <property type="project" value="TreeGrafter"/>
</dbReference>
<organism evidence="22 23">
    <name type="scientific">Chrysemys picta bellii</name>
    <name type="common">Western painted turtle</name>
    <name type="synonym">Emys bellii</name>
    <dbReference type="NCBI Taxonomy" id="8478"/>
    <lineage>
        <taxon>Eukaryota</taxon>
        <taxon>Metazoa</taxon>
        <taxon>Chordata</taxon>
        <taxon>Craniata</taxon>
        <taxon>Vertebrata</taxon>
        <taxon>Euteleostomi</taxon>
        <taxon>Archelosauria</taxon>
        <taxon>Testudinata</taxon>
        <taxon>Testudines</taxon>
        <taxon>Cryptodira</taxon>
        <taxon>Durocryptodira</taxon>
        <taxon>Testudinoidea</taxon>
        <taxon>Emydidae</taxon>
        <taxon>Chrysemys</taxon>
    </lineage>
</organism>
<dbReference type="PROSITE" id="PS51448">
    <property type="entry name" value="P_TREFOIL_2"/>
    <property type="match status" value="1"/>
</dbReference>
<keyword evidence="7" id="KW-0732">Signal</keyword>
<reference evidence="22" key="2">
    <citation type="submission" date="2025-09" db="UniProtKB">
        <authorList>
            <consortium name="Ensembl"/>
        </authorList>
    </citation>
    <scope>IDENTIFICATION</scope>
</reference>
<keyword evidence="8" id="KW-1133">Transmembrane helix</keyword>
<sequence length="527" mass="57115">VWLECGGGLPGGVKCFWLLYCPFALGALGVPRGLVCGQRSLQFMLPPGQAGVGSLALTAWDTAGRLHALQNDSSCGVWVSWAADGSRTVGASYAGCSVLEWDGGYLMVVGIEGMAAGGHRALREEKVLRCPRSLPALDAPSPGVCAAIQSQDRLPCASPPIAQGDCEEQGCYYNPSDRLKPCYYGNTVTAQCTPDGQFSLAVSRAVTLPPLILDSVRLASGRGAGCVPVGQNNAFVLFWFPLSACGTTFQMAGAQGVYENELVADRDVRTWSLGSITWDSTFRLHVSCSYSISGNFLPLSIQVFTLPPPLAVSQPGPLMLELRIAIGRRNYGSYYTDRDYPVVKVLQDPIYMEVRILQRTNPDLVLVLHHCWATPSANPQQQPQWPILGNFSQLLSSPPTPRCPYAGDNYRTQLVPVGAASGLQFPSHHQCFIVSTFTFVESTSQRALTGPVWLLFNARVSRCSSAPLEQQPSLLCAAQRGRRSSEHHPETGLSPVTSRGPVFLLQDGVERNDAVQSFREYHRPDHS</sequence>
<proteinExistence type="predicted"/>
<dbReference type="PANTHER" id="PTHR23343:SF31">
    <property type="entry name" value="ZONA PELLUCIDA SPERM-BINDING PROTEIN 4"/>
    <property type="match status" value="1"/>
</dbReference>
<dbReference type="InterPro" id="IPR051148">
    <property type="entry name" value="Zona_Pellucida_Domain_gp"/>
</dbReference>
<dbReference type="Gene3D" id="4.10.110.10">
    <property type="entry name" value="Spasmolytic Protein, domain 1"/>
    <property type="match status" value="1"/>
</dbReference>
<evidence type="ECO:0000313" key="23">
    <source>
        <dbReference type="Proteomes" id="UP000694380"/>
    </source>
</evidence>
<accession>A0A8C3I6F7</accession>
<dbReference type="InterPro" id="IPR000519">
    <property type="entry name" value="P_trefoil_dom"/>
</dbReference>
<evidence type="ECO:0000256" key="13">
    <source>
        <dbReference type="ARBA" id="ARBA00024183"/>
    </source>
</evidence>
<keyword evidence="9" id="KW-0472">Membrane</keyword>
<dbReference type="Proteomes" id="UP000694380">
    <property type="component" value="Unplaced"/>
</dbReference>
<gene>
    <name evidence="22" type="primary">LOC101948923</name>
</gene>
<evidence type="ECO:0000256" key="8">
    <source>
        <dbReference type="ARBA" id="ARBA00022989"/>
    </source>
</evidence>
<dbReference type="GO" id="GO:0032190">
    <property type="term" value="F:acrosin binding"/>
    <property type="evidence" value="ECO:0007669"/>
    <property type="project" value="TreeGrafter"/>
</dbReference>
<comment type="function">
    <text evidence="14">Component of the zona pellucida, an extracellular matrix surrounding oocytes which mediates sperm binding, induction of the acrosome reaction and prevents post-fertilization polyspermy. The zona pellucida is composed of 3 to 4 glycoproteins, ZP1, ZP2, ZP3, and ZP4. ZP4 may act as a sperm receptor.</text>
</comment>
<dbReference type="GO" id="GO:0035805">
    <property type="term" value="C:egg coat"/>
    <property type="evidence" value="ECO:0007669"/>
    <property type="project" value="UniProtKB-SubCell"/>
</dbReference>
<evidence type="ECO:0000256" key="6">
    <source>
        <dbReference type="ARBA" id="ARBA00022692"/>
    </source>
</evidence>
<dbReference type="GO" id="GO:0007339">
    <property type="term" value="P:binding of sperm to zona pellucida"/>
    <property type="evidence" value="ECO:0007669"/>
    <property type="project" value="TreeGrafter"/>
</dbReference>
<dbReference type="InterPro" id="IPR055356">
    <property type="entry name" value="ZP-N"/>
</dbReference>
<dbReference type="GeneTree" id="ENSGT00940000161188"/>
<dbReference type="Ensembl" id="ENSCPBT00000034387.1">
    <property type="protein sequence ID" value="ENSCPBP00000029202.1"/>
    <property type="gene ID" value="ENSCPBG00000020595.1"/>
</dbReference>
<dbReference type="InterPro" id="IPR001507">
    <property type="entry name" value="ZP_dom"/>
</dbReference>
<feature type="disulfide bond" evidence="18">
    <location>
        <begin position="156"/>
        <end position="171"/>
    </location>
</feature>
<keyword evidence="4" id="KW-0272">Extracellular matrix</keyword>
<dbReference type="SMART" id="SM00241">
    <property type="entry name" value="ZP"/>
    <property type="match status" value="1"/>
</dbReference>
<keyword evidence="6" id="KW-0812">Transmembrane</keyword>
<comment type="subcellular location">
    <subcellularLocation>
        <location evidence="1">Cell membrane</location>
        <topology evidence="1">Single-pass type I membrane protein</topology>
    </subcellularLocation>
    <subcellularLocation>
        <location evidence="13">Zona pellucida</location>
    </subcellularLocation>
</comment>
<evidence type="ECO:0000256" key="18">
    <source>
        <dbReference type="PROSITE-ProRule" id="PRU00779"/>
    </source>
</evidence>
<name>A0A8C3I6F7_CHRPI</name>
<keyword evidence="12" id="KW-0278">Fertilization</keyword>
<keyword evidence="5" id="KW-0165">Cleavage on pair of basic residues</keyword>
<evidence type="ECO:0000259" key="21">
    <source>
        <dbReference type="PROSITE" id="PS51448"/>
    </source>
</evidence>
<evidence type="ECO:0000256" key="11">
    <source>
        <dbReference type="ARBA" id="ARBA00023180"/>
    </source>
</evidence>
<evidence type="ECO:0000256" key="4">
    <source>
        <dbReference type="ARBA" id="ARBA00022530"/>
    </source>
</evidence>
<evidence type="ECO:0000256" key="1">
    <source>
        <dbReference type="ARBA" id="ARBA00004251"/>
    </source>
</evidence>
<dbReference type="Pfam" id="PF00100">
    <property type="entry name" value="Zona_pellucida"/>
    <property type="match status" value="1"/>
</dbReference>
<comment type="caution">
    <text evidence="18">Lacks conserved residue(s) required for the propagation of feature annotation.</text>
</comment>
<evidence type="ECO:0000256" key="19">
    <source>
        <dbReference type="SAM" id="MobiDB-lite"/>
    </source>
</evidence>
<reference evidence="22" key="1">
    <citation type="submission" date="2025-08" db="UniProtKB">
        <authorList>
            <consortium name="Ensembl"/>
        </authorList>
    </citation>
    <scope>IDENTIFICATION</scope>
</reference>
<evidence type="ECO:0000256" key="10">
    <source>
        <dbReference type="ARBA" id="ARBA00023157"/>
    </source>
</evidence>
<dbReference type="Pfam" id="PF00088">
    <property type="entry name" value="Trefoil"/>
    <property type="match status" value="1"/>
</dbReference>
<evidence type="ECO:0000256" key="17">
    <source>
        <dbReference type="ARBA" id="ARBA00042573"/>
    </source>
</evidence>
<dbReference type="Pfam" id="PF22821">
    <property type="entry name" value="ZP1_ZP4_Ig-like"/>
    <property type="match status" value="1"/>
</dbReference>
<evidence type="ECO:0000256" key="5">
    <source>
        <dbReference type="ARBA" id="ARBA00022685"/>
    </source>
</evidence>
<keyword evidence="11" id="KW-0325">Glycoprotein</keyword>
<dbReference type="PANTHER" id="PTHR23343">
    <property type="entry name" value="ZONA PELLUCIDA SPERM-BINDING PROTEIN"/>
    <property type="match status" value="1"/>
</dbReference>
<dbReference type="CDD" id="cd00111">
    <property type="entry name" value="Trefoil"/>
    <property type="match status" value="1"/>
</dbReference>
<dbReference type="SUPFAM" id="SSF57492">
    <property type="entry name" value="Trefoil"/>
    <property type="match status" value="1"/>
</dbReference>
<dbReference type="OMA" id="FREYHRP"/>
<keyword evidence="2" id="KW-1003">Cell membrane</keyword>
<evidence type="ECO:0000313" key="22">
    <source>
        <dbReference type="Ensembl" id="ENSCPBP00000029202.1"/>
    </source>
</evidence>
<dbReference type="InterPro" id="IPR054554">
    <property type="entry name" value="ZP1/4_Ig-like"/>
</dbReference>
<dbReference type="AlphaFoldDB" id="A0A8C3I6F7"/>
<dbReference type="PROSITE" id="PS51034">
    <property type="entry name" value="ZP_2"/>
    <property type="match status" value="1"/>
</dbReference>
<feature type="domain" description="ZP" evidence="20">
    <location>
        <begin position="191"/>
        <end position="483"/>
    </location>
</feature>
<keyword evidence="3" id="KW-0964">Secreted</keyword>
<evidence type="ECO:0000256" key="7">
    <source>
        <dbReference type="ARBA" id="ARBA00022729"/>
    </source>
</evidence>
<dbReference type="InterPro" id="IPR044913">
    <property type="entry name" value="P_trefoil_dom_sf"/>
</dbReference>
<evidence type="ECO:0000256" key="16">
    <source>
        <dbReference type="ARBA" id="ARBA00042273"/>
    </source>
</evidence>